<organism evidence="1 2">
    <name type="scientific">Insolitispirillum peregrinum</name>
    <dbReference type="NCBI Taxonomy" id="80876"/>
    <lineage>
        <taxon>Bacteria</taxon>
        <taxon>Pseudomonadati</taxon>
        <taxon>Pseudomonadota</taxon>
        <taxon>Alphaproteobacteria</taxon>
        <taxon>Rhodospirillales</taxon>
        <taxon>Novispirillaceae</taxon>
        <taxon>Insolitispirillum</taxon>
    </lineage>
</organism>
<evidence type="ECO:0008006" key="3">
    <source>
        <dbReference type="Google" id="ProtNLM"/>
    </source>
</evidence>
<sequence>MLSSAPPFLKHLGYSTVLAVVLAAQPFTVVVSAQPAAPVQHGVPLNSLNATDLPEEIEDLPVRTTHGILVGHVSDVRMDPRSTQFRVQAVQITADDVSTAAPLSWWVDAQRISITPDAIILASPGDQQASAVSR</sequence>
<keyword evidence="2" id="KW-1185">Reference proteome</keyword>
<dbReference type="AlphaFoldDB" id="A0A1N7QA26"/>
<dbReference type="EMBL" id="FTOA01000013">
    <property type="protein sequence ID" value="SIT19644.1"/>
    <property type="molecule type" value="Genomic_DNA"/>
</dbReference>
<protein>
    <recommendedName>
        <fullName evidence="3">PRC-barrel domain-containing protein</fullName>
    </recommendedName>
</protein>
<accession>A0A1N7QA26</accession>
<gene>
    <name evidence="1" type="ORF">SAMN05421779_1136</name>
</gene>
<dbReference type="RefSeq" id="WP_076402119.1">
    <property type="nucleotide sequence ID" value="NZ_FTOA01000013.1"/>
</dbReference>
<evidence type="ECO:0000313" key="2">
    <source>
        <dbReference type="Proteomes" id="UP000185678"/>
    </source>
</evidence>
<evidence type="ECO:0000313" key="1">
    <source>
        <dbReference type="EMBL" id="SIT19644.1"/>
    </source>
</evidence>
<name>A0A1N7QA26_9PROT</name>
<dbReference type="Proteomes" id="UP000185678">
    <property type="component" value="Unassembled WGS sequence"/>
</dbReference>
<dbReference type="STRING" id="80876.SAMN05421779_1136"/>
<reference evidence="1 2" key="1">
    <citation type="submission" date="2017-01" db="EMBL/GenBank/DDBJ databases">
        <authorList>
            <person name="Mah S.A."/>
            <person name="Swanson W.J."/>
            <person name="Moy G.W."/>
            <person name="Vacquier V.D."/>
        </authorList>
    </citation>
    <scope>NUCLEOTIDE SEQUENCE [LARGE SCALE GENOMIC DNA]</scope>
    <source>
        <strain evidence="1 2">DSM 11589</strain>
    </source>
</reference>
<proteinExistence type="predicted"/>